<proteinExistence type="inferred from homology"/>
<accession>A0A0D6DZ59</accession>
<evidence type="ECO:0000313" key="4">
    <source>
        <dbReference type="EMBL" id="CEN29232.1"/>
    </source>
</evidence>
<feature type="binding site" evidence="3">
    <location>
        <begin position="26"/>
        <end position="29"/>
    </location>
    <ligand>
        <name>substrate</name>
    </ligand>
</feature>
<feature type="active site" description="Proton acceptor" evidence="3">
    <location>
        <position position="104"/>
    </location>
</feature>
<reference evidence="5" key="1">
    <citation type="submission" date="2015-01" db="EMBL/GenBank/DDBJ databases">
        <authorList>
            <person name="Andreevskaya M."/>
        </authorList>
    </citation>
    <scope>NUCLEOTIDE SEQUENCE [LARGE SCALE GENOMIC DNA]</scope>
    <source>
        <strain evidence="5">MKFS47</strain>
    </source>
</reference>
<dbReference type="STRING" id="1364.LP2241_50395"/>
<dbReference type="GO" id="GO:0006014">
    <property type="term" value="P:D-ribose metabolic process"/>
    <property type="evidence" value="ECO:0007669"/>
    <property type="project" value="TreeGrafter"/>
</dbReference>
<dbReference type="KEGG" id="lpk:LACPI_2032"/>
<dbReference type="Pfam" id="PF06026">
    <property type="entry name" value="Rib_5-P_isom_A"/>
    <property type="match status" value="1"/>
</dbReference>
<dbReference type="SUPFAM" id="SSF75445">
    <property type="entry name" value="D-ribose-5-phosphate isomerase (RpiA), lid domain"/>
    <property type="match status" value="1"/>
</dbReference>
<evidence type="ECO:0000256" key="1">
    <source>
        <dbReference type="ARBA" id="ARBA00001713"/>
    </source>
</evidence>
<dbReference type="RefSeq" id="WP_047916228.1">
    <property type="nucleotide sequence ID" value="NZ_LN774769.1"/>
</dbReference>
<dbReference type="HAMAP" id="MF_00170">
    <property type="entry name" value="Rib_5P_isom_A"/>
    <property type="match status" value="1"/>
</dbReference>
<feature type="binding site" evidence="3">
    <location>
        <begin position="95"/>
        <end position="98"/>
    </location>
    <ligand>
        <name>substrate</name>
    </ligand>
</feature>
<dbReference type="InterPro" id="IPR004788">
    <property type="entry name" value="Ribose5P_isomerase_type_A"/>
</dbReference>
<dbReference type="NCBIfam" id="TIGR00021">
    <property type="entry name" value="rpiA"/>
    <property type="match status" value="1"/>
</dbReference>
<dbReference type="Proteomes" id="UP000033166">
    <property type="component" value="Chromosome I"/>
</dbReference>
<evidence type="ECO:0000256" key="3">
    <source>
        <dbReference type="HAMAP-Rule" id="MF_00170"/>
    </source>
</evidence>
<dbReference type="Gene3D" id="3.40.50.1360">
    <property type="match status" value="1"/>
</dbReference>
<dbReference type="InterPro" id="IPR020672">
    <property type="entry name" value="Ribose5P_isomerase_typA_subgr"/>
</dbReference>
<name>A0A0D6DZ59_9LACT</name>
<dbReference type="FunFam" id="3.40.50.1360:FF:000001">
    <property type="entry name" value="Ribose-5-phosphate isomerase A"/>
    <property type="match status" value="1"/>
</dbReference>
<dbReference type="NCBIfam" id="NF001924">
    <property type="entry name" value="PRK00702.1"/>
    <property type="match status" value="1"/>
</dbReference>
<dbReference type="SUPFAM" id="SSF100950">
    <property type="entry name" value="NagB/RpiA/CoA transferase-like"/>
    <property type="match status" value="1"/>
</dbReference>
<comment type="function">
    <text evidence="3">Catalyzes the reversible conversion of ribose-5-phosphate to ribulose 5-phosphate.</text>
</comment>
<dbReference type="HOGENOM" id="CLU_056590_1_0_9"/>
<protein>
    <recommendedName>
        <fullName evidence="3">Ribose-5-phosphate isomerase A</fullName>
        <ecNumber evidence="3">5.3.1.6</ecNumber>
    </recommendedName>
    <alternativeName>
        <fullName evidence="3">Phosphoriboisomerase A</fullName>
        <shortName evidence="3">PRI</shortName>
    </alternativeName>
</protein>
<dbReference type="PANTHER" id="PTHR11934">
    <property type="entry name" value="RIBOSE-5-PHOSPHATE ISOMERASE"/>
    <property type="match status" value="1"/>
</dbReference>
<evidence type="ECO:0000256" key="2">
    <source>
        <dbReference type="ARBA" id="ARBA00023235"/>
    </source>
</evidence>
<dbReference type="GO" id="GO:0004751">
    <property type="term" value="F:ribose-5-phosphate isomerase activity"/>
    <property type="evidence" value="ECO:0007669"/>
    <property type="project" value="UniProtKB-UniRule"/>
</dbReference>
<feature type="binding site" evidence="3">
    <location>
        <position position="122"/>
    </location>
    <ligand>
        <name>substrate</name>
    </ligand>
</feature>
<dbReference type="EC" id="5.3.1.6" evidence="3"/>
<feature type="binding site" evidence="3">
    <location>
        <begin position="82"/>
        <end position="85"/>
    </location>
    <ligand>
        <name>substrate</name>
    </ligand>
</feature>
<comment type="pathway">
    <text evidence="3">Carbohydrate degradation; pentose phosphate pathway; D-ribose 5-phosphate from D-ribulose 5-phosphate (non-oxidative stage): step 1/1.</text>
</comment>
<keyword evidence="2 3" id="KW-0413">Isomerase</keyword>
<organism evidence="4 5">
    <name type="scientific">Pseudolactococcus piscium MKFS47</name>
    <dbReference type="NCBI Taxonomy" id="297352"/>
    <lineage>
        <taxon>Bacteria</taxon>
        <taxon>Bacillati</taxon>
        <taxon>Bacillota</taxon>
        <taxon>Bacilli</taxon>
        <taxon>Lactobacillales</taxon>
        <taxon>Streptococcaceae</taxon>
        <taxon>Pseudolactococcus</taxon>
    </lineage>
</organism>
<dbReference type="AlphaFoldDB" id="A0A0D6DZ59"/>
<dbReference type="PANTHER" id="PTHR11934:SF0">
    <property type="entry name" value="RIBOSE-5-PHOSPHATE ISOMERASE"/>
    <property type="match status" value="1"/>
</dbReference>
<dbReference type="Gene3D" id="3.30.70.260">
    <property type="match status" value="1"/>
</dbReference>
<dbReference type="CDD" id="cd01398">
    <property type="entry name" value="RPI_A"/>
    <property type="match status" value="1"/>
</dbReference>
<dbReference type="UniPathway" id="UPA00115">
    <property type="reaction ID" value="UER00412"/>
</dbReference>
<comment type="catalytic activity">
    <reaction evidence="1 3">
        <text>aldehydo-D-ribose 5-phosphate = D-ribulose 5-phosphate</text>
        <dbReference type="Rhea" id="RHEA:14657"/>
        <dbReference type="ChEBI" id="CHEBI:58121"/>
        <dbReference type="ChEBI" id="CHEBI:58273"/>
        <dbReference type="EC" id="5.3.1.6"/>
    </reaction>
</comment>
<comment type="subunit">
    <text evidence="3">Homodimer.</text>
</comment>
<gene>
    <name evidence="3 4" type="primary">rpiA</name>
    <name evidence="4" type="ORF">LACPI_2032</name>
</gene>
<comment type="similarity">
    <text evidence="3">Belongs to the ribose 5-phosphate isomerase family.</text>
</comment>
<dbReference type="GO" id="GO:0009052">
    <property type="term" value="P:pentose-phosphate shunt, non-oxidative branch"/>
    <property type="evidence" value="ECO:0007669"/>
    <property type="project" value="UniProtKB-UniRule"/>
</dbReference>
<evidence type="ECO:0000313" key="5">
    <source>
        <dbReference type="Proteomes" id="UP000033166"/>
    </source>
</evidence>
<dbReference type="GO" id="GO:0005829">
    <property type="term" value="C:cytosol"/>
    <property type="evidence" value="ECO:0007669"/>
    <property type="project" value="TreeGrafter"/>
</dbReference>
<sequence length="225" mass="24074">MENIKKLVGVEAAKFVKDGMIVGLGTGSTAAFFVAELGRRVAEENLQIVGVTTSSVTSEQARRLGIALKNIDDVDAIDLTVDGADEVDLALNGIKGGGAALLMEKIVATYSRDYIWIVDDAKMVTHLGAFPLPVEVVTFGYGQVFRLFEKFGFNPVVRVDASGEIVVTDMGNHIIDLHLAEIKDPERLAKLLDETVGVVEHGLFNGMVKTVIVGSASEGVKTITK</sequence>
<dbReference type="InterPro" id="IPR037171">
    <property type="entry name" value="NagB/RpiA_transferase-like"/>
</dbReference>
<dbReference type="EMBL" id="LN774769">
    <property type="protein sequence ID" value="CEN29232.1"/>
    <property type="molecule type" value="Genomic_DNA"/>
</dbReference>